<dbReference type="EMBL" id="VNJI01000083">
    <property type="protein sequence ID" value="TVX99391.1"/>
    <property type="molecule type" value="Genomic_DNA"/>
</dbReference>
<feature type="transmembrane region" description="Helical" evidence="7">
    <location>
        <begin position="305"/>
        <end position="325"/>
    </location>
</feature>
<dbReference type="PROSITE" id="PS50885">
    <property type="entry name" value="HAMP"/>
    <property type="match status" value="1"/>
</dbReference>
<dbReference type="Pfam" id="PF02518">
    <property type="entry name" value="HATPase_c"/>
    <property type="match status" value="1"/>
</dbReference>
<protein>
    <submittedName>
        <fullName evidence="9">Sensor histidine kinase</fullName>
    </submittedName>
</protein>
<dbReference type="PANTHER" id="PTHR34220:SF7">
    <property type="entry name" value="SENSOR HISTIDINE KINASE YPDA"/>
    <property type="match status" value="1"/>
</dbReference>
<comment type="subcellular location">
    <subcellularLocation>
        <location evidence="1">Cell membrane</location>
        <topology evidence="1">Multi-pass membrane protein</topology>
    </subcellularLocation>
</comment>
<dbReference type="RefSeq" id="WP_144854958.1">
    <property type="nucleotide sequence ID" value="NZ_VNJI01000083.1"/>
</dbReference>
<dbReference type="SUPFAM" id="SSF55874">
    <property type="entry name" value="ATPase domain of HSP90 chaperone/DNA topoisomerase II/histidine kinase"/>
    <property type="match status" value="1"/>
</dbReference>
<evidence type="ECO:0000256" key="2">
    <source>
        <dbReference type="ARBA" id="ARBA00022475"/>
    </source>
</evidence>
<evidence type="ECO:0000259" key="8">
    <source>
        <dbReference type="PROSITE" id="PS50885"/>
    </source>
</evidence>
<keyword evidence="5 9" id="KW-0418">Kinase</keyword>
<dbReference type="SMART" id="SM00387">
    <property type="entry name" value="HATPase_c"/>
    <property type="match status" value="1"/>
</dbReference>
<dbReference type="InterPro" id="IPR003660">
    <property type="entry name" value="HAMP_dom"/>
</dbReference>
<dbReference type="Pfam" id="PF00672">
    <property type="entry name" value="HAMP"/>
    <property type="match status" value="1"/>
</dbReference>
<dbReference type="Pfam" id="PF06580">
    <property type="entry name" value="His_kinase"/>
    <property type="match status" value="1"/>
</dbReference>
<dbReference type="GO" id="GO:0005886">
    <property type="term" value="C:plasma membrane"/>
    <property type="evidence" value="ECO:0007669"/>
    <property type="project" value="UniProtKB-SubCell"/>
</dbReference>
<name>A0A559JHP2_9BACL</name>
<dbReference type="Gene3D" id="3.30.450.20">
    <property type="entry name" value="PAS domain"/>
    <property type="match status" value="1"/>
</dbReference>
<evidence type="ECO:0000256" key="6">
    <source>
        <dbReference type="ARBA" id="ARBA00023136"/>
    </source>
</evidence>
<dbReference type="PANTHER" id="PTHR34220">
    <property type="entry name" value="SENSOR HISTIDINE KINASE YPDA"/>
    <property type="match status" value="1"/>
</dbReference>
<keyword evidence="3" id="KW-0597">Phosphoprotein</keyword>
<dbReference type="InterPro" id="IPR010559">
    <property type="entry name" value="Sig_transdc_His_kin_internal"/>
</dbReference>
<keyword evidence="7" id="KW-1133">Transmembrane helix</keyword>
<proteinExistence type="predicted"/>
<sequence>MGKMKILERALSWANLKNYKIEHKLVLTYPPLIALSILVVSTFCIMLSIDLFREKSISYSENILKQISFNIDTQLSRIDQDTMIFYQNHDVTDYFASKMDSSSSDYFQFLRKLQEFLTNFLISHQNVESIYLINNEGEVVSTSSDILNYESPKFYNEKALEGDGRMVWLETKTSSMGNNVIPAVRQIVNTTTMKGTGSILVNFKETSISDLLQKDYIGKKVTMVVINRTGDVISSQDKNQLGEKINPQMLENIKAQGKDEGYFFQKEGSERVYYNFYQSSFTQWIYLYRIPSTDLFSGYEKVQHWMLVVAAFFIIVGVLCSRYIAYHISKPIIRIIREMRSIETNNLLVNLNYDGKDELTSLASSFNSMMDRLRLVIKKESDLQRMKHELEIRAMQAEINPHFLYNTLEAINWIGRMNNIPKICDMTTMLAEIMRYSISNRQDLVRLEEELAHVKRYLNIQKIRFEDKLSILIDVDEALHHILIPKLTLQPMVENAVVHGLADKDGVGRIRISGRSQEDRAVLMVEDNGCGMPEEKVNALLSNQQDEYRIRQSIGIKNVDSRLRLFFGEPYGLQFKSVVGRGTRVTIHLPMNQGGNQDAGRVDRGR</sequence>
<evidence type="ECO:0000313" key="10">
    <source>
        <dbReference type="Proteomes" id="UP000317036"/>
    </source>
</evidence>
<comment type="caution">
    <text evidence="9">The sequence shown here is derived from an EMBL/GenBank/DDBJ whole genome shotgun (WGS) entry which is preliminary data.</text>
</comment>
<evidence type="ECO:0000256" key="1">
    <source>
        <dbReference type="ARBA" id="ARBA00004651"/>
    </source>
</evidence>
<dbReference type="InterPro" id="IPR036890">
    <property type="entry name" value="HATPase_C_sf"/>
</dbReference>
<reference evidence="9 10" key="1">
    <citation type="submission" date="2019-07" db="EMBL/GenBank/DDBJ databases">
        <authorList>
            <person name="Kim J."/>
        </authorList>
    </citation>
    <scope>NUCLEOTIDE SEQUENCE [LARGE SCALE GENOMIC DNA]</scope>
    <source>
        <strain evidence="9 10">JC52</strain>
    </source>
</reference>
<evidence type="ECO:0000313" key="9">
    <source>
        <dbReference type="EMBL" id="TVX99391.1"/>
    </source>
</evidence>
<keyword evidence="4" id="KW-0808">Transferase</keyword>
<dbReference type="Proteomes" id="UP000317036">
    <property type="component" value="Unassembled WGS sequence"/>
</dbReference>
<dbReference type="AlphaFoldDB" id="A0A559JHP2"/>
<evidence type="ECO:0000256" key="4">
    <source>
        <dbReference type="ARBA" id="ARBA00022679"/>
    </source>
</evidence>
<organism evidence="9 10">
    <name type="scientific">Paenibacillus cremeus</name>
    <dbReference type="NCBI Taxonomy" id="2163881"/>
    <lineage>
        <taxon>Bacteria</taxon>
        <taxon>Bacillati</taxon>
        <taxon>Bacillota</taxon>
        <taxon>Bacilli</taxon>
        <taxon>Bacillales</taxon>
        <taxon>Paenibacillaceae</taxon>
        <taxon>Paenibacillus</taxon>
    </lineage>
</organism>
<accession>A0A559JHP2</accession>
<evidence type="ECO:0000256" key="5">
    <source>
        <dbReference type="ARBA" id="ARBA00022777"/>
    </source>
</evidence>
<feature type="domain" description="HAMP" evidence="8">
    <location>
        <begin position="326"/>
        <end position="378"/>
    </location>
</feature>
<dbReference type="SUPFAM" id="SSF158472">
    <property type="entry name" value="HAMP domain-like"/>
    <property type="match status" value="1"/>
</dbReference>
<dbReference type="CDD" id="cd06225">
    <property type="entry name" value="HAMP"/>
    <property type="match status" value="1"/>
</dbReference>
<dbReference type="InterPro" id="IPR003594">
    <property type="entry name" value="HATPase_dom"/>
</dbReference>
<dbReference type="OrthoDB" id="9776552at2"/>
<keyword evidence="7" id="KW-0812">Transmembrane</keyword>
<keyword evidence="2" id="KW-1003">Cell membrane</keyword>
<dbReference type="Gene3D" id="1.10.8.500">
    <property type="entry name" value="HAMP domain in histidine kinase"/>
    <property type="match status" value="1"/>
</dbReference>
<gene>
    <name evidence="9" type="ORF">FPZ49_34000</name>
</gene>
<dbReference type="GO" id="GO:0000155">
    <property type="term" value="F:phosphorelay sensor kinase activity"/>
    <property type="evidence" value="ECO:0007669"/>
    <property type="project" value="InterPro"/>
</dbReference>
<dbReference type="InterPro" id="IPR050640">
    <property type="entry name" value="Bact_2-comp_sensor_kinase"/>
</dbReference>
<keyword evidence="6 7" id="KW-0472">Membrane</keyword>
<feature type="transmembrane region" description="Helical" evidence="7">
    <location>
        <begin position="32"/>
        <end position="52"/>
    </location>
</feature>
<dbReference type="Gene3D" id="3.30.565.10">
    <property type="entry name" value="Histidine kinase-like ATPase, C-terminal domain"/>
    <property type="match status" value="1"/>
</dbReference>
<dbReference type="SMART" id="SM00304">
    <property type="entry name" value="HAMP"/>
    <property type="match status" value="1"/>
</dbReference>
<evidence type="ECO:0000256" key="7">
    <source>
        <dbReference type="SAM" id="Phobius"/>
    </source>
</evidence>
<keyword evidence="10" id="KW-1185">Reference proteome</keyword>
<evidence type="ECO:0000256" key="3">
    <source>
        <dbReference type="ARBA" id="ARBA00022553"/>
    </source>
</evidence>